<dbReference type="Pfam" id="PF01554">
    <property type="entry name" value="MatE"/>
    <property type="match status" value="2"/>
</dbReference>
<feature type="transmembrane region" description="Helical" evidence="10">
    <location>
        <begin position="412"/>
        <end position="431"/>
    </location>
</feature>
<proteinExistence type="predicted"/>
<keyword evidence="3" id="KW-0050">Antiport</keyword>
<feature type="transmembrane region" description="Helical" evidence="10">
    <location>
        <begin position="164"/>
        <end position="185"/>
    </location>
</feature>
<evidence type="ECO:0000256" key="1">
    <source>
        <dbReference type="ARBA" id="ARBA00004651"/>
    </source>
</evidence>
<evidence type="ECO:0000256" key="4">
    <source>
        <dbReference type="ARBA" id="ARBA00022475"/>
    </source>
</evidence>
<evidence type="ECO:0000256" key="3">
    <source>
        <dbReference type="ARBA" id="ARBA00022449"/>
    </source>
</evidence>
<dbReference type="PANTHER" id="PTHR43298">
    <property type="entry name" value="MULTIDRUG RESISTANCE PROTEIN NORM-RELATED"/>
    <property type="match status" value="1"/>
</dbReference>
<gene>
    <name evidence="11" type="ORF">K7J14_04920</name>
</gene>
<keyword evidence="5 10" id="KW-0812">Transmembrane</keyword>
<dbReference type="InterPro" id="IPR050222">
    <property type="entry name" value="MATE_MdtK"/>
</dbReference>
<evidence type="ECO:0000256" key="5">
    <source>
        <dbReference type="ARBA" id="ARBA00022692"/>
    </source>
</evidence>
<keyword evidence="8 10" id="KW-0472">Membrane</keyword>
<dbReference type="GO" id="GO:0042910">
    <property type="term" value="F:xenobiotic transmembrane transporter activity"/>
    <property type="evidence" value="ECO:0007669"/>
    <property type="project" value="InterPro"/>
</dbReference>
<keyword evidence="4" id="KW-1003">Cell membrane</keyword>
<keyword evidence="12" id="KW-1185">Reference proteome</keyword>
<sequence length="448" mass="48503">MKDLTEGNEARLLVSFSIPMLFGNLFQQLYNMVDSVVVGNWVGKEALAAVGASFPVIFLLLSLFMGLSMGANILISQFHGARDSERVRLSIETNYLFTFWAGLVLTAVGFFGAEPIMMLLQSPPEVLPQAALYLRLYSLGMLFFLGFNTVSGILRGLGDSKNPLWMLAISTVLNIALDLLFVIVFHWGVMGVAVATIISQGVALGLALAYLNRTHELLRVDFRKLRFDREIFMSSVRIGIPSGIQQSLVALGISTMTGIVNGFGTDAIAGYAAATRIESIASLPAMTIGMALSTFVGQNLGAGKPERVRRGLNAALIFSVSISIAAAAVFHFAGDALVAMFNSDPGVLEAGAGYLRIIGPFFVVFSVMFMLNGVIRGAGETLIPLASTLVAMWLVRVPTAFALSRLLGLQGVWFAFPTGWIVGTLVAFVYYRTGRWMKTFERIHSRRG</sequence>
<feature type="transmembrane region" description="Helical" evidence="10">
    <location>
        <begin position="133"/>
        <end position="157"/>
    </location>
</feature>
<dbReference type="PANTHER" id="PTHR43298:SF2">
    <property type="entry name" value="FMN_FAD EXPORTER YEEO-RELATED"/>
    <property type="match status" value="1"/>
</dbReference>
<keyword evidence="6 10" id="KW-1133">Transmembrane helix</keyword>
<evidence type="ECO:0000256" key="2">
    <source>
        <dbReference type="ARBA" id="ARBA00022448"/>
    </source>
</evidence>
<feature type="transmembrane region" description="Helical" evidence="10">
    <location>
        <begin position="12"/>
        <end position="30"/>
    </location>
</feature>
<evidence type="ECO:0000313" key="11">
    <source>
        <dbReference type="EMBL" id="MCD1654040.1"/>
    </source>
</evidence>
<dbReference type="NCBIfam" id="TIGR00797">
    <property type="entry name" value="matE"/>
    <property type="match status" value="1"/>
</dbReference>
<feature type="transmembrane region" description="Helical" evidence="10">
    <location>
        <begin position="312"/>
        <end position="333"/>
    </location>
</feature>
<protein>
    <recommendedName>
        <fullName evidence="9">Multidrug-efflux transporter</fullName>
    </recommendedName>
</protein>
<organism evidence="11 12">
    <name type="scientific">Teretinema zuelzerae</name>
    <dbReference type="NCBI Taxonomy" id="156"/>
    <lineage>
        <taxon>Bacteria</taxon>
        <taxon>Pseudomonadati</taxon>
        <taxon>Spirochaetota</taxon>
        <taxon>Spirochaetia</taxon>
        <taxon>Spirochaetales</taxon>
        <taxon>Treponemataceae</taxon>
        <taxon>Teretinema</taxon>
    </lineage>
</organism>
<feature type="transmembrane region" description="Helical" evidence="10">
    <location>
        <begin position="280"/>
        <end position="300"/>
    </location>
</feature>
<dbReference type="InterPro" id="IPR048279">
    <property type="entry name" value="MdtK-like"/>
</dbReference>
<feature type="transmembrane region" description="Helical" evidence="10">
    <location>
        <begin position="95"/>
        <end position="113"/>
    </location>
</feature>
<dbReference type="EMBL" id="JAINWA010000001">
    <property type="protein sequence ID" value="MCD1654040.1"/>
    <property type="molecule type" value="Genomic_DNA"/>
</dbReference>
<keyword evidence="7" id="KW-0406">Ion transport</keyword>
<dbReference type="Proteomes" id="UP001198163">
    <property type="component" value="Unassembled WGS sequence"/>
</dbReference>
<keyword evidence="2" id="KW-0813">Transport</keyword>
<evidence type="ECO:0000256" key="9">
    <source>
        <dbReference type="ARBA" id="ARBA00031636"/>
    </source>
</evidence>
<dbReference type="GO" id="GO:0006811">
    <property type="term" value="P:monoatomic ion transport"/>
    <property type="evidence" value="ECO:0007669"/>
    <property type="project" value="UniProtKB-KW"/>
</dbReference>
<comment type="subcellular location">
    <subcellularLocation>
        <location evidence="1">Cell membrane</location>
        <topology evidence="1">Multi-pass membrane protein</topology>
    </subcellularLocation>
</comment>
<evidence type="ECO:0000256" key="10">
    <source>
        <dbReference type="SAM" id="Phobius"/>
    </source>
</evidence>
<accession>A0AAE3JJB3</accession>
<dbReference type="AlphaFoldDB" id="A0AAE3JJB3"/>
<feature type="transmembrane region" description="Helical" evidence="10">
    <location>
        <begin position="353"/>
        <end position="375"/>
    </location>
</feature>
<evidence type="ECO:0000256" key="6">
    <source>
        <dbReference type="ARBA" id="ARBA00022989"/>
    </source>
</evidence>
<feature type="transmembrane region" description="Helical" evidence="10">
    <location>
        <begin position="231"/>
        <end position="260"/>
    </location>
</feature>
<comment type="caution">
    <text evidence="11">The sequence shown here is derived from an EMBL/GenBank/DDBJ whole genome shotgun (WGS) entry which is preliminary data.</text>
</comment>
<evidence type="ECO:0000256" key="8">
    <source>
        <dbReference type="ARBA" id="ARBA00023136"/>
    </source>
</evidence>
<dbReference type="GO" id="GO:0005886">
    <property type="term" value="C:plasma membrane"/>
    <property type="evidence" value="ECO:0007669"/>
    <property type="project" value="UniProtKB-SubCell"/>
</dbReference>
<dbReference type="CDD" id="cd13138">
    <property type="entry name" value="MATE_yoeA_like"/>
    <property type="match status" value="1"/>
</dbReference>
<dbReference type="InterPro" id="IPR002528">
    <property type="entry name" value="MATE_fam"/>
</dbReference>
<name>A0AAE3JJB3_9SPIR</name>
<dbReference type="GO" id="GO:0015297">
    <property type="term" value="F:antiporter activity"/>
    <property type="evidence" value="ECO:0007669"/>
    <property type="project" value="UniProtKB-KW"/>
</dbReference>
<feature type="transmembrane region" description="Helical" evidence="10">
    <location>
        <begin position="50"/>
        <end position="75"/>
    </location>
</feature>
<evidence type="ECO:0000313" key="12">
    <source>
        <dbReference type="Proteomes" id="UP001198163"/>
    </source>
</evidence>
<evidence type="ECO:0000256" key="7">
    <source>
        <dbReference type="ARBA" id="ARBA00023065"/>
    </source>
</evidence>
<dbReference type="PIRSF" id="PIRSF006603">
    <property type="entry name" value="DinF"/>
    <property type="match status" value="1"/>
</dbReference>
<feature type="transmembrane region" description="Helical" evidence="10">
    <location>
        <begin position="382"/>
        <end position="406"/>
    </location>
</feature>
<reference evidence="11" key="1">
    <citation type="submission" date="2021-08" db="EMBL/GenBank/DDBJ databases">
        <title>Comparative analyses of Brucepasteria parasyntrophica and Teretinema zuelzerae.</title>
        <authorList>
            <person name="Song Y."/>
            <person name="Brune A."/>
        </authorList>
    </citation>
    <scope>NUCLEOTIDE SEQUENCE</scope>
    <source>
        <strain evidence="11">DSM 1903</strain>
    </source>
</reference>
<feature type="transmembrane region" description="Helical" evidence="10">
    <location>
        <begin position="191"/>
        <end position="211"/>
    </location>
</feature>